<dbReference type="Proteomes" id="UP000828390">
    <property type="component" value="Unassembled WGS sequence"/>
</dbReference>
<proteinExistence type="predicted"/>
<dbReference type="AlphaFoldDB" id="A0A9D4DMK5"/>
<name>A0A9D4DMK5_DREPO</name>
<reference evidence="1" key="1">
    <citation type="journal article" date="2019" name="bioRxiv">
        <title>The Genome of the Zebra Mussel, Dreissena polymorpha: A Resource for Invasive Species Research.</title>
        <authorList>
            <person name="McCartney M.A."/>
            <person name="Auch B."/>
            <person name="Kono T."/>
            <person name="Mallez S."/>
            <person name="Zhang Y."/>
            <person name="Obille A."/>
            <person name="Becker A."/>
            <person name="Abrahante J.E."/>
            <person name="Garbe J."/>
            <person name="Badalamenti J.P."/>
            <person name="Herman A."/>
            <person name="Mangelson H."/>
            <person name="Liachko I."/>
            <person name="Sullivan S."/>
            <person name="Sone E.D."/>
            <person name="Koren S."/>
            <person name="Silverstein K.A.T."/>
            <person name="Beckman K.B."/>
            <person name="Gohl D.M."/>
        </authorList>
    </citation>
    <scope>NUCLEOTIDE SEQUENCE</scope>
    <source>
        <strain evidence="1">Duluth1</strain>
        <tissue evidence="1">Whole animal</tissue>
    </source>
</reference>
<accession>A0A9D4DMK5</accession>
<reference evidence="1" key="2">
    <citation type="submission" date="2020-11" db="EMBL/GenBank/DDBJ databases">
        <authorList>
            <person name="McCartney M.A."/>
            <person name="Auch B."/>
            <person name="Kono T."/>
            <person name="Mallez S."/>
            <person name="Becker A."/>
            <person name="Gohl D.M."/>
            <person name="Silverstein K.A.T."/>
            <person name="Koren S."/>
            <person name="Bechman K.B."/>
            <person name="Herman A."/>
            <person name="Abrahante J.E."/>
            <person name="Garbe J."/>
        </authorList>
    </citation>
    <scope>NUCLEOTIDE SEQUENCE</scope>
    <source>
        <strain evidence="1">Duluth1</strain>
        <tissue evidence="1">Whole animal</tissue>
    </source>
</reference>
<keyword evidence="2" id="KW-1185">Reference proteome</keyword>
<dbReference type="EMBL" id="JAIWYP010000010">
    <property type="protein sequence ID" value="KAH3752039.1"/>
    <property type="molecule type" value="Genomic_DNA"/>
</dbReference>
<evidence type="ECO:0000313" key="1">
    <source>
        <dbReference type="EMBL" id="KAH3752039.1"/>
    </source>
</evidence>
<gene>
    <name evidence="1" type="ORF">DPMN_186647</name>
</gene>
<organism evidence="1 2">
    <name type="scientific">Dreissena polymorpha</name>
    <name type="common">Zebra mussel</name>
    <name type="synonym">Mytilus polymorpha</name>
    <dbReference type="NCBI Taxonomy" id="45954"/>
    <lineage>
        <taxon>Eukaryota</taxon>
        <taxon>Metazoa</taxon>
        <taxon>Spiralia</taxon>
        <taxon>Lophotrochozoa</taxon>
        <taxon>Mollusca</taxon>
        <taxon>Bivalvia</taxon>
        <taxon>Autobranchia</taxon>
        <taxon>Heteroconchia</taxon>
        <taxon>Euheterodonta</taxon>
        <taxon>Imparidentia</taxon>
        <taxon>Neoheterodontei</taxon>
        <taxon>Myida</taxon>
        <taxon>Dreissenoidea</taxon>
        <taxon>Dreissenidae</taxon>
        <taxon>Dreissena</taxon>
    </lineage>
</organism>
<protein>
    <submittedName>
        <fullName evidence="1">Uncharacterized protein</fullName>
    </submittedName>
</protein>
<evidence type="ECO:0000313" key="2">
    <source>
        <dbReference type="Proteomes" id="UP000828390"/>
    </source>
</evidence>
<sequence>MHLTFLTCSISACNPPPLCLDVPHLLDLLYLYFSLQPSTPVFGCTSEAHLLDLLYFSLPPFTSVFGCTSPS</sequence>
<comment type="caution">
    <text evidence="1">The sequence shown here is derived from an EMBL/GenBank/DDBJ whole genome shotgun (WGS) entry which is preliminary data.</text>
</comment>